<dbReference type="SUPFAM" id="SSF90123">
    <property type="entry name" value="ABC transporter transmembrane region"/>
    <property type="match status" value="1"/>
</dbReference>
<evidence type="ECO:0000313" key="9">
    <source>
        <dbReference type="EMBL" id="KAB8198216.1"/>
    </source>
</evidence>
<protein>
    <submittedName>
        <fullName evidence="9">ATP-binding cassette domain-containing protein</fullName>
    </submittedName>
</protein>
<keyword evidence="8" id="KW-0472">Membrane</keyword>
<comment type="caution">
    <text evidence="9">The sequence shown here is derived from an EMBL/GenBank/DDBJ whole genome shotgun (WGS) entry which is preliminary data.</text>
</comment>
<dbReference type="InterPro" id="IPR003439">
    <property type="entry name" value="ABC_transporter-like_ATP-bd"/>
</dbReference>
<dbReference type="Proteomes" id="UP000320431">
    <property type="component" value="Unassembled WGS sequence"/>
</dbReference>
<dbReference type="FunFam" id="3.40.50.300:FF:000299">
    <property type="entry name" value="ABC transporter ATP-binding protein/permease"/>
    <property type="match status" value="1"/>
</dbReference>
<dbReference type="AlphaFoldDB" id="A0A508B4I3"/>
<dbReference type="GO" id="GO:0016887">
    <property type="term" value="F:ATP hydrolysis activity"/>
    <property type="evidence" value="ECO:0007669"/>
    <property type="project" value="InterPro"/>
</dbReference>
<dbReference type="SUPFAM" id="SSF52540">
    <property type="entry name" value="P-loop containing nucleoside triphosphate hydrolases"/>
    <property type="match status" value="1"/>
</dbReference>
<dbReference type="SMART" id="SM00382">
    <property type="entry name" value="AAA"/>
    <property type="match status" value="1"/>
</dbReference>
<dbReference type="Gene3D" id="3.90.70.10">
    <property type="entry name" value="Cysteine proteinases"/>
    <property type="match status" value="1"/>
</dbReference>
<dbReference type="Pfam" id="PF00664">
    <property type="entry name" value="ABC_membrane"/>
    <property type="match status" value="1"/>
</dbReference>
<accession>A0A508B4I3</accession>
<evidence type="ECO:0000256" key="4">
    <source>
        <dbReference type="ARBA" id="ARBA00022692"/>
    </source>
</evidence>
<comment type="subcellular location">
    <subcellularLocation>
        <location evidence="1">Cell membrane</location>
        <topology evidence="1">Multi-pass membrane protein</topology>
    </subcellularLocation>
</comment>
<dbReference type="Pfam" id="PF00005">
    <property type="entry name" value="ABC_tran"/>
    <property type="match status" value="1"/>
</dbReference>
<dbReference type="InterPro" id="IPR011527">
    <property type="entry name" value="ABC1_TM_dom"/>
</dbReference>
<dbReference type="PANTHER" id="PTHR24221:SF606">
    <property type="entry name" value="COLICIN V SECRETION-PROCESSING ATP-BINDING PROTEIN"/>
    <property type="match status" value="1"/>
</dbReference>
<dbReference type="PROSITE" id="PS50893">
    <property type="entry name" value="ABC_TRANSPORTER_2"/>
    <property type="match status" value="1"/>
</dbReference>
<dbReference type="GO" id="GO:0006508">
    <property type="term" value="P:proteolysis"/>
    <property type="evidence" value="ECO:0007669"/>
    <property type="project" value="InterPro"/>
</dbReference>
<keyword evidence="3" id="KW-1003">Cell membrane</keyword>
<evidence type="ECO:0000256" key="3">
    <source>
        <dbReference type="ARBA" id="ARBA00022475"/>
    </source>
</evidence>
<dbReference type="InterPro" id="IPR017871">
    <property type="entry name" value="ABC_transporter-like_CS"/>
</dbReference>
<dbReference type="RefSeq" id="WP_141481201.1">
    <property type="nucleotide sequence ID" value="NZ_VICD02000039.1"/>
</dbReference>
<dbReference type="InterPro" id="IPR033838">
    <property type="entry name" value="CvaB_peptidase"/>
</dbReference>
<keyword evidence="2" id="KW-0813">Transport</keyword>
<dbReference type="GO" id="GO:0034040">
    <property type="term" value="F:ATPase-coupled lipid transmembrane transporter activity"/>
    <property type="evidence" value="ECO:0007669"/>
    <property type="project" value="TreeGrafter"/>
</dbReference>
<evidence type="ECO:0000256" key="2">
    <source>
        <dbReference type="ARBA" id="ARBA00022448"/>
    </source>
</evidence>
<keyword evidence="6 9" id="KW-0067">ATP-binding</keyword>
<gene>
    <name evidence="9" type="ORF">FKV24_003175</name>
</gene>
<dbReference type="CDD" id="cd03246">
    <property type="entry name" value="ABCC_Protease_Secretion"/>
    <property type="match status" value="1"/>
</dbReference>
<dbReference type="PANTHER" id="PTHR24221">
    <property type="entry name" value="ATP-BINDING CASSETTE SUB-FAMILY B"/>
    <property type="match status" value="1"/>
</dbReference>
<proteinExistence type="predicted"/>
<keyword evidence="5" id="KW-0547">Nucleotide-binding</keyword>
<dbReference type="GO" id="GO:0005886">
    <property type="term" value="C:plasma membrane"/>
    <property type="evidence" value="ECO:0007669"/>
    <property type="project" value="UniProtKB-SubCell"/>
</dbReference>
<dbReference type="Gene3D" id="3.40.50.300">
    <property type="entry name" value="P-loop containing nucleotide triphosphate hydrolases"/>
    <property type="match status" value="1"/>
</dbReference>
<name>A0A508B4I3_9GAMM</name>
<evidence type="ECO:0000256" key="1">
    <source>
        <dbReference type="ARBA" id="ARBA00004651"/>
    </source>
</evidence>
<dbReference type="GO" id="GO:0005524">
    <property type="term" value="F:ATP binding"/>
    <property type="evidence" value="ECO:0007669"/>
    <property type="project" value="UniProtKB-KW"/>
</dbReference>
<organism evidence="9 10">
    <name type="scientific">Marilutibacter maris</name>
    <dbReference type="NCBI Taxonomy" id="1605891"/>
    <lineage>
        <taxon>Bacteria</taxon>
        <taxon>Pseudomonadati</taxon>
        <taxon>Pseudomonadota</taxon>
        <taxon>Gammaproteobacteria</taxon>
        <taxon>Lysobacterales</taxon>
        <taxon>Lysobacteraceae</taxon>
        <taxon>Marilutibacter</taxon>
    </lineage>
</organism>
<keyword evidence="7" id="KW-1133">Transmembrane helix</keyword>
<sequence>MKAIIQSEAAECGLASLAMVAGAHGMSIGLPDMRRRFPLSLKGVRLSQLIHIAQQLGFSARPLRLDLDDLAKLKLPCILHWDMNHFVVLAKVGKSKVTILDPAVGERKLSLAEVSDHFTGVALELAPTAGFEPRKAAPAVTVRQLTGPVRGLWRALAQILLLSIALQVFVVLAPFFMQWVVDQVLVSADRDLLVVLGLGFGLAMLLQIGIGLLRGWSVIYLSSRLGLQWMGNVFAHLMRLPLEYFEKRHLGDITSRMTSVQTIQRTLTTSFVEAIIDGLMAVVTLGMMLLYSWTLALVTLMAVGLYLGIRAVAYRPVRECSEQQLVAAAKQQTHLLESLRGMQSLKVAGKESLRRSTYENLMIDTVNQDVRLARMGLGFSSASQLVFGIERIVVIWIGALLALQNVFSVGMLIAYLAYKDQFAQRMGGLIDKWVEFRMLRLHGERLADIVLSPPEEAEPLPEVPSPDWLRIEVENLSFRYADGEPWVLRDCSFTVEPGESVAITGASGCGKTTLVKLMLGLLKPTRGTIRIGGLDIHQAGPRNIRTMVGAVMQDDRLFAGSIADNIGFFDPDFDLARIEAAARLAAVHEEIAAMPMGYHGLIGDMGSSLSGGQKQRVILARALYRDPRLLFLDEATSHLDVTGERRVNEAVRQLDLTKVIVAHRPETIESVDRVLAMAQGRIAQERRPAAAASETVEA</sequence>
<dbReference type="PROSITE" id="PS50929">
    <property type="entry name" value="ABC_TM1F"/>
    <property type="match status" value="1"/>
</dbReference>
<evidence type="ECO:0000256" key="8">
    <source>
        <dbReference type="ARBA" id="ARBA00023136"/>
    </source>
</evidence>
<dbReference type="InterPro" id="IPR005074">
    <property type="entry name" value="Peptidase_C39"/>
</dbReference>
<evidence type="ECO:0000313" key="10">
    <source>
        <dbReference type="Proteomes" id="UP000320431"/>
    </source>
</evidence>
<dbReference type="InterPro" id="IPR036640">
    <property type="entry name" value="ABC1_TM_sf"/>
</dbReference>
<dbReference type="PROSITE" id="PS00211">
    <property type="entry name" value="ABC_TRANSPORTER_1"/>
    <property type="match status" value="1"/>
</dbReference>
<dbReference type="InterPro" id="IPR003593">
    <property type="entry name" value="AAA+_ATPase"/>
</dbReference>
<dbReference type="Gene3D" id="1.20.1560.10">
    <property type="entry name" value="ABC transporter type 1, transmembrane domain"/>
    <property type="match status" value="1"/>
</dbReference>
<dbReference type="InterPro" id="IPR039421">
    <property type="entry name" value="Type_1_exporter"/>
</dbReference>
<evidence type="ECO:0000256" key="6">
    <source>
        <dbReference type="ARBA" id="ARBA00022840"/>
    </source>
</evidence>
<evidence type="ECO:0000256" key="5">
    <source>
        <dbReference type="ARBA" id="ARBA00022741"/>
    </source>
</evidence>
<dbReference type="InterPro" id="IPR027417">
    <property type="entry name" value="P-loop_NTPase"/>
</dbReference>
<dbReference type="GO" id="GO:0140359">
    <property type="term" value="F:ABC-type transporter activity"/>
    <property type="evidence" value="ECO:0007669"/>
    <property type="project" value="InterPro"/>
</dbReference>
<dbReference type="GO" id="GO:0008234">
    <property type="term" value="F:cysteine-type peptidase activity"/>
    <property type="evidence" value="ECO:0007669"/>
    <property type="project" value="InterPro"/>
</dbReference>
<dbReference type="CDD" id="cd02419">
    <property type="entry name" value="Peptidase_C39C"/>
    <property type="match status" value="1"/>
</dbReference>
<dbReference type="CDD" id="cd18567">
    <property type="entry name" value="ABC_6TM_CvaB_RaxB_like"/>
    <property type="match status" value="1"/>
</dbReference>
<evidence type="ECO:0000256" key="7">
    <source>
        <dbReference type="ARBA" id="ARBA00022989"/>
    </source>
</evidence>
<dbReference type="EMBL" id="VICD02000039">
    <property type="protein sequence ID" value="KAB8198216.1"/>
    <property type="molecule type" value="Genomic_DNA"/>
</dbReference>
<dbReference type="PROSITE" id="PS50990">
    <property type="entry name" value="PEPTIDASE_C39"/>
    <property type="match status" value="1"/>
</dbReference>
<keyword evidence="4" id="KW-0812">Transmembrane</keyword>
<dbReference type="Pfam" id="PF03412">
    <property type="entry name" value="Peptidase_C39"/>
    <property type="match status" value="1"/>
</dbReference>
<reference evidence="9 10" key="1">
    <citation type="submission" date="2019-10" db="EMBL/GenBank/DDBJ databases">
        <title>Lysobacter alkalisoli sp. nov., isolated from saline-alkaline soil.</title>
        <authorList>
            <person name="Sun J.-Q."/>
        </authorList>
    </citation>
    <scope>NUCLEOTIDE SEQUENCE [LARGE SCALE GENOMIC DNA]</scope>
    <source>
        <strain evidence="9 10">KCTC 42381</strain>
    </source>
</reference>